<feature type="domain" description="Methyl-accepting transducer" evidence="12">
    <location>
        <begin position="382"/>
        <end position="625"/>
    </location>
</feature>
<dbReference type="InterPro" id="IPR004089">
    <property type="entry name" value="MCPsignal_dom"/>
</dbReference>
<dbReference type="InterPro" id="IPR033479">
    <property type="entry name" value="dCache_1"/>
</dbReference>
<sequence>MWHAKINKKGGKYIPIKYKILSVILPVIILAIGGLITVSYNKSSKIIEENSYSMLESSVKNQTIQIENWLENNLQTFNTIKKSLGSTQYSQEELKKILNQYYNFNSNFLDGLYISDLQGNVISADNSQMKFENATSSQWFKEGLTHIKMRYGEAHDDYAGNKVISATGLIVDNDNNPVGVIGADVTLNRISIIVNSLIEMDDAQSFLVNKDTGMVLASSDSLEPYTILGENNENLLYSKIAQSIESGQHSAQEIENNIVDMHDVKNTSWILVSYVPKSSILSSMFTLRNYMVIIAIVALAVLVLITHRTINYIINPVNDISKKIVKMAEGDFSIDIDVKSNDEIAVMSQSLKNFIESMRVMLNDIKDISMEQKNQSFESKNISEHLFDSSKQQAESMNNLNIVVGEMAEATNQIADTATSLAGIACETNDNGNKVKDKMIETVKMSEVGKKDMEHVEISIRTIETSIKELKDVIDEVGKSSEEINSIVSIIGEIAESTNLLALNASIEAARAGEAGKGFSVVASEIGTLANNSTSSVNDIAKLINNINKLISNVVSKVNESVNHVNESSELITDSVRKFDNIYNTINESDKLVADMLKKVEEVGKAADNMAAISEEQAASSEEISSTSQDMLEHSQNITESSYNVAKGADVLSDIAKQLESEVEKFKL</sequence>
<feature type="transmembrane region" description="Helical" evidence="11">
    <location>
        <begin position="20"/>
        <end position="40"/>
    </location>
</feature>
<dbReference type="Pfam" id="PF02743">
    <property type="entry name" value="dCache_1"/>
    <property type="match status" value="1"/>
</dbReference>
<dbReference type="PANTHER" id="PTHR32089">
    <property type="entry name" value="METHYL-ACCEPTING CHEMOTAXIS PROTEIN MCPB"/>
    <property type="match status" value="1"/>
</dbReference>
<feature type="transmembrane region" description="Helical" evidence="11">
    <location>
        <begin position="287"/>
        <end position="305"/>
    </location>
</feature>
<keyword evidence="3" id="KW-0145">Chemotaxis</keyword>
<protein>
    <submittedName>
        <fullName evidence="14">Chemotaxis protein</fullName>
    </submittedName>
</protein>
<dbReference type="AlphaFoldDB" id="A0A2S7F891"/>
<dbReference type="Gene3D" id="1.10.287.950">
    <property type="entry name" value="Methyl-accepting chemotaxis protein"/>
    <property type="match status" value="1"/>
</dbReference>
<evidence type="ECO:0000256" key="6">
    <source>
        <dbReference type="ARBA" id="ARBA00023136"/>
    </source>
</evidence>
<evidence type="ECO:0000256" key="7">
    <source>
        <dbReference type="ARBA" id="ARBA00023224"/>
    </source>
</evidence>
<evidence type="ECO:0000256" key="2">
    <source>
        <dbReference type="ARBA" id="ARBA00022475"/>
    </source>
</evidence>
<keyword evidence="6 11" id="KW-0472">Membrane</keyword>
<dbReference type="Pfam" id="PF00672">
    <property type="entry name" value="HAMP"/>
    <property type="match status" value="1"/>
</dbReference>
<gene>
    <name evidence="14" type="ORF">AWN73_16940</name>
</gene>
<comment type="caution">
    <text evidence="14">The sequence shown here is derived from an EMBL/GenBank/DDBJ whole genome shotgun (WGS) entry which is preliminary data.</text>
</comment>
<evidence type="ECO:0000259" key="12">
    <source>
        <dbReference type="PROSITE" id="PS50111"/>
    </source>
</evidence>
<dbReference type="GO" id="GO:0006935">
    <property type="term" value="P:chemotaxis"/>
    <property type="evidence" value="ECO:0007669"/>
    <property type="project" value="UniProtKB-KW"/>
</dbReference>
<dbReference type="CDD" id="cd06225">
    <property type="entry name" value="HAMP"/>
    <property type="match status" value="1"/>
</dbReference>
<evidence type="ECO:0000256" key="11">
    <source>
        <dbReference type="SAM" id="Phobius"/>
    </source>
</evidence>
<dbReference type="PROSITE" id="PS50111">
    <property type="entry name" value="CHEMOTAXIS_TRANSDUC_2"/>
    <property type="match status" value="1"/>
</dbReference>
<keyword evidence="7 9" id="KW-0807">Transducer</keyword>
<dbReference type="PANTHER" id="PTHR32089:SF112">
    <property type="entry name" value="LYSOZYME-LIKE PROTEIN-RELATED"/>
    <property type="match status" value="1"/>
</dbReference>
<name>A0A2S7F891_CLOBU</name>
<dbReference type="Gene3D" id="3.30.450.20">
    <property type="entry name" value="PAS domain"/>
    <property type="match status" value="2"/>
</dbReference>
<evidence type="ECO:0000256" key="10">
    <source>
        <dbReference type="SAM" id="MobiDB-lite"/>
    </source>
</evidence>
<evidence type="ECO:0000256" key="1">
    <source>
        <dbReference type="ARBA" id="ARBA00004651"/>
    </source>
</evidence>
<comment type="similarity">
    <text evidence="8">Belongs to the methyl-accepting chemotaxis (MCP) protein family.</text>
</comment>
<feature type="region of interest" description="Disordered" evidence="10">
    <location>
        <begin position="615"/>
        <end position="635"/>
    </location>
</feature>
<comment type="subcellular location">
    <subcellularLocation>
        <location evidence="1">Cell membrane</location>
        <topology evidence="1">Multi-pass membrane protein</topology>
    </subcellularLocation>
</comment>
<dbReference type="RefSeq" id="WP_043663842.1">
    <property type="nucleotide sequence ID" value="NZ_CAVLFH010000001.1"/>
</dbReference>
<dbReference type="PROSITE" id="PS50885">
    <property type="entry name" value="HAMP"/>
    <property type="match status" value="1"/>
</dbReference>
<evidence type="ECO:0000256" key="3">
    <source>
        <dbReference type="ARBA" id="ARBA00022500"/>
    </source>
</evidence>
<proteinExistence type="inferred from homology"/>
<reference evidence="14 15" key="1">
    <citation type="submission" date="2016-01" db="EMBL/GenBank/DDBJ databases">
        <title>Characterization of the Clostridium difficile lineages that are prevalent in Hong Kong and China.</title>
        <authorList>
            <person name="Kwok J.S.-L."/>
            <person name="Lam W.-Y."/>
            <person name="Ip M."/>
            <person name="Chan T.-F."/>
            <person name="Hawkey P.M."/>
            <person name="Tsui S.K.-W."/>
        </authorList>
    </citation>
    <scope>NUCLEOTIDE SEQUENCE [LARGE SCALE GENOMIC DNA]</scope>
    <source>
        <strain evidence="14 15">300064</strain>
    </source>
</reference>
<dbReference type="Proteomes" id="UP000238081">
    <property type="component" value="Unassembled WGS sequence"/>
</dbReference>
<dbReference type="SUPFAM" id="SSF58104">
    <property type="entry name" value="Methyl-accepting chemotaxis protein (MCP) signaling domain"/>
    <property type="match status" value="1"/>
</dbReference>
<keyword evidence="5 11" id="KW-1133">Transmembrane helix</keyword>
<feature type="domain" description="HAMP" evidence="13">
    <location>
        <begin position="311"/>
        <end position="363"/>
    </location>
</feature>
<accession>A0A2S7F891</accession>
<dbReference type="Gene3D" id="6.10.340.10">
    <property type="match status" value="1"/>
</dbReference>
<dbReference type="Pfam" id="PF00015">
    <property type="entry name" value="MCPsignal"/>
    <property type="match status" value="1"/>
</dbReference>
<dbReference type="GO" id="GO:0007165">
    <property type="term" value="P:signal transduction"/>
    <property type="evidence" value="ECO:0007669"/>
    <property type="project" value="UniProtKB-KW"/>
</dbReference>
<feature type="compositionally biased region" description="Low complexity" evidence="10">
    <location>
        <begin position="615"/>
        <end position="629"/>
    </location>
</feature>
<evidence type="ECO:0000256" key="5">
    <source>
        <dbReference type="ARBA" id="ARBA00022989"/>
    </source>
</evidence>
<dbReference type="EMBL" id="LRDH01000125">
    <property type="protein sequence ID" value="PPV13202.1"/>
    <property type="molecule type" value="Genomic_DNA"/>
</dbReference>
<keyword evidence="4 11" id="KW-0812">Transmembrane</keyword>
<evidence type="ECO:0000256" key="4">
    <source>
        <dbReference type="ARBA" id="ARBA00022692"/>
    </source>
</evidence>
<evidence type="ECO:0000313" key="14">
    <source>
        <dbReference type="EMBL" id="PPV13202.1"/>
    </source>
</evidence>
<dbReference type="SMART" id="SM00283">
    <property type="entry name" value="MA"/>
    <property type="match status" value="1"/>
</dbReference>
<evidence type="ECO:0000256" key="9">
    <source>
        <dbReference type="PROSITE-ProRule" id="PRU00284"/>
    </source>
</evidence>
<dbReference type="SMART" id="SM00304">
    <property type="entry name" value="HAMP"/>
    <property type="match status" value="1"/>
</dbReference>
<dbReference type="CDD" id="cd18773">
    <property type="entry name" value="PDC1_HK_sensor"/>
    <property type="match status" value="1"/>
</dbReference>
<keyword evidence="2" id="KW-1003">Cell membrane</keyword>
<evidence type="ECO:0000313" key="15">
    <source>
        <dbReference type="Proteomes" id="UP000238081"/>
    </source>
</evidence>
<evidence type="ECO:0000256" key="8">
    <source>
        <dbReference type="ARBA" id="ARBA00029447"/>
    </source>
</evidence>
<dbReference type="GO" id="GO:0005886">
    <property type="term" value="C:plasma membrane"/>
    <property type="evidence" value="ECO:0007669"/>
    <property type="project" value="UniProtKB-SubCell"/>
</dbReference>
<organism evidence="14 15">
    <name type="scientific">Clostridium butyricum</name>
    <dbReference type="NCBI Taxonomy" id="1492"/>
    <lineage>
        <taxon>Bacteria</taxon>
        <taxon>Bacillati</taxon>
        <taxon>Bacillota</taxon>
        <taxon>Clostridia</taxon>
        <taxon>Eubacteriales</taxon>
        <taxon>Clostridiaceae</taxon>
        <taxon>Clostridium</taxon>
    </lineage>
</organism>
<dbReference type="InterPro" id="IPR003660">
    <property type="entry name" value="HAMP_dom"/>
</dbReference>
<evidence type="ECO:0000259" key="13">
    <source>
        <dbReference type="PROSITE" id="PS50885"/>
    </source>
</evidence>